<organism evidence="2 3">
    <name type="scientific">Pedobacter frigiditerrae</name>
    <dbReference type="NCBI Taxonomy" id="2530452"/>
    <lineage>
        <taxon>Bacteria</taxon>
        <taxon>Pseudomonadati</taxon>
        <taxon>Bacteroidota</taxon>
        <taxon>Sphingobacteriia</taxon>
        <taxon>Sphingobacteriales</taxon>
        <taxon>Sphingobacteriaceae</taxon>
        <taxon>Pedobacter</taxon>
    </lineage>
</organism>
<reference evidence="2 3" key="1">
    <citation type="submission" date="2019-02" db="EMBL/GenBank/DDBJ databases">
        <title>Pedobacter sp. RP-1-13 sp. nov., isolated from Arctic soil.</title>
        <authorList>
            <person name="Dahal R.H."/>
        </authorList>
    </citation>
    <scope>NUCLEOTIDE SEQUENCE [LARGE SCALE GENOMIC DNA]</scope>
    <source>
        <strain evidence="2 3">RP-1-13</strain>
    </source>
</reference>
<evidence type="ECO:0008006" key="4">
    <source>
        <dbReference type="Google" id="ProtNLM"/>
    </source>
</evidence>
<keyword evidence="1" id="KW-0732">Signal</keyword>
<accession>A0A4R0MN90</accession>
<dbReference type="OrthoDB" id="794403at2"/>
<evidence type="ECO:0000256" key="1">
    <source>
        <dbReference type="SAM" id="SignalP"/>
    </source>
</evidence>
<dbReference type="Proteomes" id="UP000292884">
    <property type="component" value="Unassembled WGS sequence"/>
</dbReference>
<name>A0A4R0MN90_9SPHI</name>
<evidence type="ECO:0000313" key="3">
    <source>
        <dbReference type="Proteomes" id="UP000292884"/>
    </source>
</evidence>
<dbReference type="AlphaFoldDB" id="A0A4R0MN90"/>
<proteinExistence type="predicted"/>
<feature type="signal peptide" evidence="1">
    <location>
        <begin position="1"/>
        <end position="22"/>
    </location>
</feature>
<sequence>MKKLFISIFSLAVLFTACQSNNSENTATDTNAPDTNIVPASEQHCYKYIKDKDTATLTMMSSGPITTGELKYNLYEKDKNSGIFEGELRGDTLIAEYTFNSEGKESVREVAFLKKGNQLIEGFGDVEDKNGKMMFKDKSKLSFGNSIVFNKVDCY</sequence>
<dbReference type="RefSeq" id="WP_131555208.1">
    <property type="nucleotide sequence ID" value="NZ_SJSK01000006.1"/>
</dbReference>
<keyword evidence="3" id="KW-1185">Reference proteome</keyword>
<comment type="caution">
    <text evidence="2">The sequence shown here is derived from an EMBL/GenBank/DDBJ whole genome shotgun (WGS) entry which is preliminary data.</text>
</comment>
<dbReference type="EMBL" id="SJSK01000006">
    <property type="protein sequence ID" value="TCC88210.1"/>
    <property type="molecule type" value="Genomic_DNA"/>
</dbReference>
<dbReference type="PROSITE" id="PS51257">
    <property type="entry name" value="PROKAR_LIPOPROTEIN"/>
    <property type="match status" value="1"/>
</dbReference>
<evidence type="ECO:0000313" key="2">
    <source>
        <dbReference type="EMBL" id="TCC88210.1"/>
    </source>
</evidence>
<feature type="chain" id="PRO_5020394434" description="Lipoprotein" evidence="1">
    <location>
        <begin position="23"/>
        <end position="155"/>
    </location>
</feature>
<protein>
    <recommendedName>
        <fullName evidence="4">Lipoprotein</fullName>
    </recommendedName>
</protein>
<gene>
    <name evidence="2" type="ORF">EZ428_21035</name>
</gene>